<accession>A0A3N7JSB1</accession>
<name>A0A3N7JSB1_9BURK</name>
<dbReference type="RefSeq" id="WP_124543314.1">
    <property type="nucleotide sequence ID" value="NZ_QUSW01000009.1"/>
</dbReference>
<reference evidence="1 2" key="1">
    <citation type="submission" date="2018-08" db="EMBL/GenBank/DDBJ databases">
        <authorList>
            <person name="Khan S.A."/>
            <person name="Jeon C.O."/>
            <person name="Chun B.H."/>
            <person name="Jeong S.E."/>
        </authorList>
    </citation>
    <scope>NUCLEOTIDE SEQUENCE [LARGE SCALE GENOMIC DNA]</scope>
    <source>
        <strain evidence="1 2">S-16</strain>
    </source>
</reference>
<reference evidence="1 2" key="2">
    <citation type="submission" date="2018-12" db="EMBL/GenBank/DDBJ databases">
        <title>Rhizobacter gummiphilus sp. nov., a rubber-degrading bacterium isolated from the soil of a botanical garden in Japan.</title>
        <authorList>
            <person name="Shunsuke S.S."/>
        </authorList>
    </citation>
    <scope>NUCLEOTIDE SEQUENCE [LARGE SCALE GENOMIC DNA]</scope>
    <source>
        <strain evidence="1 2">S-16</strain>
    </source>
</reference>
<keyword evidence="2" id="KW-1185">Reference proteome</keyword>
<proteinExistence type="predicted"/>
<protein>
    <submittedName>
        <fullName evidence="1">Uncharacterized protein</fullName>
    </submittedName>
</protein>
<evidence type="ECO:0000313" key="1">
    <source>
        <dbReference type="EMBL" id="RQP21905.1"/>
    </source>
</evidence>
<dbReference type="EMBL" id="QUSW01000009">
    <property type="protein sequence ID" value="RQP21905.1"/>
    <property type="molecule type" value="Genomic_DNA"/>
</dbReference>
<gene>
    <name evidence="1" type="ORF">DZC73_26050</name>
</gene>
<organism evidence="1 2">
    <name type="scientific">Piscinibacter terrae</name>
    <dbReference type="NCBI Taxonomy" id="2496871"/>
    <lineage>
        <taxon>Bacteria</taxon>
        <taxon>Pseudomonadati</taxon>
        <taxon>Pseudomonadota</taxon>
        <taxon>Betaproteobacteria</taxon>
        <taxon>Burkholderiales</taxon>
        <taxon>Sphaerotilaceae</taxon>
        <taxon>Piscinibacter</taxon>
    </lineage>
</organism>
<dbReference type="AlphaFoldDB" id="A0A3N7JSB1"/>
<sequence length="478" mass="49051">MDIVDPSGLAAAQAIAVVSRAYYRVANRPQVSGSLRWSLGGDTSPLRIAGPDNQEQVALASGHRSEQLGGTTLTATFSPADGGTPVTASIALTVFSAEIHDAGQADTPLLDLGVGSRARYLPVVLPDIGAFDGSWDPGSNGVIGLVSVGPGGVAEVAGLAASAVGRDGRLSLSARVGEQEAKATLPIGVFAVRIHLMAQALDDLSPTGSLMGVGQTRIAQAEVLPADLAPASLLAWQWSVSDTLQALGAVNEGTVSFVANAPQAQAQVQVTLSFGRSSTTSTQALTVYGATITAEDDRAAPDALAVGAAGTYKVVIDPPAPEAEVLWTGSDRMTLREEGHRVQVRGVQASDAAGADGLLADVRIGEASTRALMPLTIYSSTICAADGGPAPTVLPVHGRQRFSVVTEPALWDCTFAWQVVPDKAALTGPTTERQVDVVTLRASDTAGDVRLGVSVVPRDVPHTAATAELRLTIGTLLR</sequence>
<comment type="caution">
    <text evidence="1">The sequence shown here is derived from an EMBL/GenBank/DDBJ whole genome shotgun (WGS) entry which is preliminary data.</text>
</comment>
<dbReference type="Proteomes" id="UP000267464">
    <property type="component" value="Unassembled WGS sequence"/>
</dbReference>
<evidence type="ECO:0000313" key="2">
    <source>
        <dbReference type="Proteomes" id="UP000267464"/>
    </source>
</evidence>